<evidence type="ECO:0000256" key="8">
    <source>
        <dbReference type="SAM" id="Phobius"/>
    </source>
</evidence>
<keyword evidence="6 8" id="KW-0472">Membrane</keyword>
<evidence type="ECO:0000256" key="4">
    <source>
        <dbReference type="ARBA" id="ARBA00022692"/>
    </source>
</evidence>
<feature type="transmembrane region" description="Helical" evidence="8">
    <location>
        <begin position="218"/>
        <end position="239"/>
    </location>
</feature>
<keyword evidence="5 8" id="KW-1133">Transmembrane helix</keyword>
<feature type="transmembrane region" description="Helical" evidence="8">
    <location>
        <begin position="182"/>
        <end position="206"/>
    </location>
</feature>
<organism evidence="9 10">
    <name type="scientific">Candidatus Gottesmanbacteria bacterium RBG_16_37_8</name>
    <dbReference type="NCBI Taxonomy" id="1798371"/>
    <lineage>
        <taxon>Bacteria</taxon>
        <taxon>Candidatus Gottesmaniibacteriota</taxon>
    </lineage>
</organism>
<comment type="similarity">
    <text evidence="7">Belongs to the glycosyltransferase 87 family.</text>
</comment>
<gene>
    <name evidence="9" type="ORF">A2W14_01930</name>
</gene>
<evidence type="ECO:0000256" key="6">
    <source>
        <dbReference type="ARBA" id="ARBA00023136"/>
    </source>
</evidence>
<evidence type="ECO:0000256" key="3">
    <source>
        <dbReference type="ARBA" id="ARBA00022679"/>
    </source>
</evidence>
<keyword evidence="3" id="KW-0808">Transferase</keyword>
<keyword evidence="4 8" id="KW-0812">Transmembrane</keyword>
<feature type="transmembrane region" description="Helical" evidence="8">
    <location>
        <begin position="371"/>
        <end position="394"/>
    </location>
</feature>
<dbReference type="Proteomes" id="UP000176665">
    <property type="component" value="Unassembled WGS sequence"/>
</dbReference>
<keyword evidence="2" id="KW-1003">Cell membrane</keyword>
<feature type="transmembrane region" description="Helical" evidence="8">
    <location>
        <begin position="260"/>
        <end position="279"/>
    </location>
</feature>
<feature type="transmembrane region" description="Helical" evidence="8">
    <location>
        <begin position="329"/>
        <end position="351"/>
    </location>
</feature>
<reference evidence="9 10" key="1">
    <citation type="journal article" date="2016" name="Nat. Commun.">
        <title>Thousands of microbial genomes shed light on interconnected biogeochemical processes in an aquifer system.</title>
        <authorList>
            <person name="Anantharaman K."/>
            <person name="Brown C.T."/>
            <person name="Hug L.A."/>
            <person name="Sharon I."/>
            <person name="Castelle C.J."/>
            <person name="Probst A.J."/>
            <person name="Thomas B.C."/>
            <person name="Singh A."/>
            <person name="Wilkins M.J."/>
            <person name="Karaoz U."/>
            <person name="Brodie E.L."/>
            <person name="Williams K.H."/>
            <person name="Hubbard S.S."/>
            <person name="Banfield J.F."/>
        </authorList>
    </citation>
    <scope>NUCLEOTIDE SEQUENCE [LARGE SCALE GENOMIC DNA]</scope>
</reference>
<evidence type="ECO:0000256" key="2">
    <source>
        <dbReference type="ARBA" id="ARBA00022475"/>
    </source>
</evidence>
<feature type="transmembrane region" description="Helical" evidence="8">
    <location>
        <begin position="111"/>
        <end position="129"/>
    </location>
</feature>
<dbReference type="GO" id="GO:0016758">
    <property type="term" value="F:hexosyltransferase activity"/>
    <property type="evidence" value="ECO:0007669"/>
    <property type="project" value="InterPro"/>
</dbReference>
<feature type="transmembrane region" description="Helical" evidence="8">
    <location>
        <begin position="20"/>
        <end position="38"/>
    </location>
</feature>
<name>A0A1F5YW43_9BACT</name>
<dbReference type="STRING" id="1798371.A2W14_01930"/>
<dbReference type="Pfam" id="PF09594">
    <property type="entry name" value="GT87"/>
    <property type="match status" value="1"/>
</dbReference>
<dbReference type="GO" id="GO:0005886">
    <property type="term" value="C:plasma membrane"/>
    <property type="evidence" value="ECO:0007669"/>
    <property type="project" value="UniProtKB-SubCell"/>
</dbReference>
<feature type="transmembrane region" description="Helical" evidence="8">
    <location>
        <begin position="149"/>
        <end position="175"/>
    </location>
</feature>
<feature type="transmembrane region" description="Helical" evidence="8">
    <location>
        <begin position="71"/>
        <end position="90"/>
    </location>
</feature>
<feature type="transmembrane region" description="Helical" evidence="8">
    <location>
        <begin position="291"/>
        <end position="317"/>
    </location>
</feature>
<evidence type="ECO:0000256" key="5">
    <source>
        <dbReference type="ARBA" id="ARBA00022989"/>
    </source>
</evidence>
<comment type="caution">
    <text evidence="9">The sequence shown here is derived from an EMBL/GenBank/DDBJ whole genome shotgun (WGS) entry which is preliminary data.</text>
</comment>
<dbReference type="EMBL" id="MFJA01000004">
    <property type="protein sequence ID" value="OGG04418.1"/>
    <property type="molecule type" value="Genomic_DNA"/>
</dbReference>
<evidence type="ECO:0000256" key="1">
    <source>
        <dbReference type="ARBA" id="ARBA00004651"/>
    </source>
</evidence>
<sequence length="412" mass="47738">MLRTFSLKTIKNVANDIPSILLLGLIIRLIIGTFTINWDFLRITQISLKYFSGGLMEVYRDPLSVYPVLTYWTRIFFIFISKPFLSGSFYKWNSNGDLSIIADTFIFRNLFFLKLPFILIEIATAYIFAKLLPRAKRGLFLLMWMINPIALYTIAAFTNVDVFPLFFIAVCLYFLNKKKGLLCSFFLGISAAYKIFPILLLPFLLFSQNNWKQRIYQTLIFLIPFVGTQIPALSISLYWKNSLTASANRLILNSTLNIGNNKLLILFIVIYCLLFFFYLTEKNRESKTPLYFFLALSVIFTVSAFNIQWVYWILPLIILHQLYFREEKIISFVLYAAYFGIIFLSQTALHIGMLSPVDPSLWTLDKPLTAFIGSEINLLINSFYSLFAAAVIFLSYRVYKVKGDDTFNNEKA</sequence>
<evidence type="ECO:0000313" key="9">
    <source>
        <dbReference type="EMBL" id="OGG04418.1"/>
    </source>
</evidence>
<comment type="subcellular location">
    <subcellularLocation>
        <location evidence="1">Cell membrane</location>
        <topology evidence="1">Multi-pass membrane protein</topology>
    </subcellularLocation>
</comment>
<accession>A0A1F5YW43</accession>
<protein>
    <recommendedName>
        <fullName evidence="11">DUF2029 domain-containing protein</fullName>
    </recommendedName>
</protein>
<dbReference type="AlphaFoldDB" id="A0A1F5YW43"/>
<evidence type="ECO:0008006" key="11">
    <source>
        <dbReference type="Google" id="ProtNLM"/>
    </source>
</evidence>
<evidence type="ECO:0000256" key="7">
    <source>
        <dbReference type="ARBA" id="ARBA00024033"/>
    </source>
</evidence>
<proteinExistence type="inferred from homology"/>
<evidence type="ECO:0000313" key="10">
    <source>
        <dbReference type="Proteomes" id="UP000176665"/>
    </source>
</evidence>
<dbReference type="InterPro" id="IPR018584">
    <property type="entry name" value="GT87"/>
</dbReference>